<protein>
    <submittedName>
        <fullName evidence="3">Uncharacterized protein</fullName>
    </submittedName>
</protein>
<feature type="region of interest" description="Disordered" evidence="1">
    <location>
        <begin position="1"/>
        <end position="58"/>
    </location>
</feature>
<dbReference type="EMBL" id="AWSI01000009">
    <property type="protein sequence ID" value="ERH31799.1"/>
    <property type="molecule type" value="Genomic_DNA"/>
</dbReference>
<accession>U1RDW5</accession>
<feature type="compositionally biased region" description="Low complexity" evidence="1">
    <location>
        <begin position="39"/>
        <end position="53"/>
    </location>
</feature>
<evidence type="ECO:0000313" key="4">
    <source>
        <dbReference type="Proteomes" id="UP000016519"/>
    </source>
</evidence>
<reference evidence="3 4" key="1">
    <citation type="submission" date="2013-08" db="EMBL/GenBank/DDBJ databases">
        <authorList>
            <person name="Weinstock G."/>
            <person name="Sodergren E."/>
            <person name="Wylie T."/>
            <person name="Fulton L."/>
            <person name="Fulton R."/>
            <person name="Fronick C."/>
            <person name="O'Laughlin M."/>
            <person name="Godfrey J."/>
            <person name="Miner T."/>
            <person name="Herter B."/>
            <person name="Appelbaum E."/>
            <person name="Cordes M."/>
            <person name="Lek S."/>
            <person name="Wollam A."/>
            <person name="Pepin K.H."/>
            <person name="Palsikar V.B."/>
            <person name="Mitreva M."/>
            <person name="Wilson R.K."/>
        </authorList>
    </citation>
    <scope>NUCLEOTIDE SEQUENCE [LARGE SCALE GENOMIC DNA]</scope>
    <source>
        <strain evidence="3 4">F0580</strain>
    </source>
</reference>
<dbReference type="AlphaFoldDB" id="U1RDW5"/>
<name>U1RDW5_9BIFI</name>
<evidence type="ECO:0000313" key="3">
    <source>
        <dbReference type="EMBL" id="ERH31799.1"/>
    </source>
</evidence>
<evidence type="ECO:0000256" key="2">
    <source>
        <dbReference type="SAM" id="Phobius"/>
    </source>
</evidence>
<dbReference type="Proteomes" id="UP000016519">
    <property type="component" value="Unassembled WGS sequence"/>
</dbReference>
<dbReference type="STRING" id="419015.HMPREF3214_00120"/>
<keyword evidence="2" id="KW-1133">Transmembrane helix</keyword>
<proteinExistence type="predicted"/>
<sequence length="143" mass="15409">MCAPEKAHKIAPKKAPNKNQTQANTPTNLAGEAEPARPQGPSGPSGPQNPSDPMGSNPRKRRWWLIALAAVLAVAISVGGYFAYSHFLAPKLGADPRSANLHVTVRKNALIYDRKKSDFSIKEVNDQDVVVTKVKSIKKGNSN</sequence>
<keyword evidence="2" id="KW-0472">Membrane</keyword>
<feature type="compositionally biased region" description="Polar residues" evidence="1">
    <location>
        <begin position="17"/>
        <end position="28"/>
    </location>
</feature>
<gene>
    <name evidence="3" type="ORF">HMPREF9244_00237</name>
</gene>
<comment type="caution">
    <text evidence="3">The sequence shown here is derived from an EMBL/GenBank/DDBJ whole genome shotgun (WGS) entry which is preliminary data.</text>
</comment>
<feature type="transmembrane region" description="Helical" evidence="2">
    <location>
        <begin position="63"/>
        <end position="84"/>
    </location>
</feature>
<evidence type="ECO:0000256" key="1">
    <source>
        <dbReference type="SAM" id="MobiDB-lite"/>
    </source>
</evidence>
<dbReference type="HOGENOM" id="CLU_1801997_0_0_11"/>
<organism evidence="3 4">
    <name type="scientific">Alloscardovia omnicolens F0580</name>
    <dbReference type="NCBI Taxonomy" id="1321816"/>
    <lineage>
        <taxon>Bacteria</taxon>
        <taxon>Bacillati</taxon>
        <taxon>Actinomycetota</taxon>
        <taxon>Actinomycetes</taxon>
        <taxon>Bifidobacteriales</taxon>
        <taxon>Bifidobacteriaceae</taxon>
        <taxon>Alloscardovia</taxon>
    </lineage>
</organism>
<keyword evidence="4" id="KW-1185">Reference proteome</keyword>
<keyword evidence="2" id="KW-0812">Transmembrane</keyword>